<reference evidence="2 3" key="1">
    <citation type="submission" date="2006-03" db="EMBL/GenBank/DDBJ databases">
        <title>Complete sequence of Rhodopseudomonas palustris BisB5.</title>
        <authorList>
            <consortium name="US DOE Joint Genome Institute"/>
            <person name="Copeland A."/>
            <person name="Lucas S."/>
            <person name="Lapidus A."/>
            <person name="Barry K."/>
            <person name="Detter J.C."/>
            <person name="Glavina del Rio T."/>
            <person name="Hammon N."/>
            <person name="Israni S."/>
            <person name="Dalin E."/>
            <person name="Tice H."/>
            <person name="Pitluck S."/>
            <person name="Chain P."/>
            <person name="Malfatti S."/>
            <person name="Shin M."/>
            <person name="Vergez L."/>
            <person name="Schmutz J."/>
            <person name="Larimer F."/>
            <person name="Land M."/>
            <person name="Hauser L."/>
            <person name="Pelletier D.A."/>
            <person name="Kyrpides N."/>
            <person name="Lykidis A."/>
            <person name="Oda Y."/>
            <person name="Harwood C.S."/>
            <person name="Richardson P."/>
        </authorList>
    </citation>
    <scope>NUCLEOTIDE SEQUENCE [LARGE SCALE GENOMIC DNA]</scope>
    <source>
        <strain evidence="2 3">BisB5</strain>
    </source>
</reference>
<dbReference type="EMBL" id="CP000283">
    <property type="protein sequence ID" value="ABE39517.1"/>
    <property type="molecule type" value="Genomic_DNA"/>
</dbReference>
<dbReference type="InterPro" id="IPR041487">
    <property type="entry name" value="HEPN/Toprim-NTD1"/>
</dbReference>
<evidence type="ECO:0000313" key="3">
    <source>
        <dbReference type="Proteomes" id="UP000001818"/>
    </source>
</evidence>
<proteinExistence type="predicted"/>
<dbReference type="eggNOG" id="ENOG502ZAR4">
    <property type="taxonomic scope" value="Bacteria"/>
</dbReference>
<dbReference type="BioCyc" id="RPAL316057:RPD_RS11470-MONOMER"/>
<dbReference type="Pfam" id="PF18871">
    <property type="entry name" value="HEPN_Toprim_N"/>
    <property type="match status" value="1"/>
</dbReference>
<protein>
    <recommendedName>
        <fullName evidence="1">HEPN/Toprim N-terminal domain-containing protein</fullName>
    </recommendedName>
</protein>
<dbReference type="HOGENOM" id="CLU_627946_0_0_5"/>
<dbReference type="KEGG" id="rpd:RPD_2285"/>
<gene>
    <name evidence="2" type="ordered locus">RPD_2285</name>
</gene>
<dbReference type="Proteomes" id="UP000001818">
    <property type="component" value="Chromosome"/>
</dbReference>
<accession>Q138H2</accession>
<name>Q138H2_RHOPS</name>
<organism evidence="2 3">
    <name type="scientific">Rhodopseudomonas palustris (strain BisB5)</name>
    <dbReference type="NCBI Taxonomy" id="316057"/>
    <lineage>
        <taxon>Bacteria</taxon>
        <taxon>Pseudomonadati</taxon>
        <taxon>Pseudomonadota</taxon>
        <taxon>Alphaproteobacteria</taxon>
        <taxon>Hyphomicrobiales</taxon>
        <taxon>Nitrobacteraceae</taxon>
        <taxon>Rhodopseudomonas</taxon>
    </lineage>
</organism>
<dbReference type="AlphaFoldDB" id="Q138H2"/>
<evidence type="ECO:0000313" key="2">
    <source>
        <dbReference type="EMBL" id="ABE39517.1"/>
    </source>
</evidence>
<feature type="domain" description="HEPN/Toprim N-terminal" evidence="1">
    <location>
        <begin position="1"/>
        <end position="225"/>
    </location>
</feature>
<dbReference type="STRING" id="316057.RPD_2285"/>
<evidence type="ECO:0000259" key="1">
    <source>
        <dbReference type="Pfam" id="PF18871"/>
    </source>
</evidence>
<sequence length="438" mass="49604">MGTEITLDVAGVSVTYSKNHRGIDHGSIFQERDRRAVKSDQLDYDWYETEGEDPTASEMAFTRPLSHVVPRLELLGFNLERVRREYDAVVQNWLEERQSLRDEEDEPTPDVMSFAEFTEFVKAHPLDRLDDTFISGSDDASEAKIQGRFGGMQFERFPFYRPYDRQAYSERTFFGGLVDILHPYSVLRILAEANGYAPVVWQYGPLVEGGYAPEREFVPHARRTETFLIATEGSSDVHILKHALALLRPGIADFFRFIDVSESHPFSGTGNLVKFAEGLAKIDVQNQVVFVFDNDAEGLDAHQKLSALTLPANMRRIMLPELDAFRAFPAEGPEGLHSSDINRRAAAIECYLDLEVGGYPPAKVLWTNYKKGLGIYQGALEFKESYIKEFLKQTPESLSDGSYDVRKIEAVLDLLIAECTAMAVDQWDPAEVELRDTY</sequence>